<evidence type="ECO:0000256" key="7">
    <source>
        <dbReference type="ARBA" id="ARBA00022624"/>
    </source>
</evidence>
<dbReference type="eggNOG" id="KOG1250">
    <property type="taxonomic scope" value="Eukaryota"/>
</dbReference>
<evidence type="ECO:0000256" key="12">
    <source>
        <dbReference type="RuleBase" id="RU362012"/>
    </source>
</evidence>
<organism evidence="14 15">
    <name type="scientific">Galdieria sulphuraria</name>
    <name type="common">Red alga</name>
    <dbReference type="NCBI Taxonomy" id="130081"/>
    <lineage>
        <taxon>Eukaryota</taxon>
        <taxon>Rhodophyta</taxon>
        <taxon>Bangiophyceae</taxon>
        <taxon>Galdieriales</taxon>
        <taxon>Galdieriaceae</taxon>
        <taxon>Galdieria</taxon>
    </lineage>
</organism>
<dbReference type="OrthoDB" id="4418812at2759"/>
<dbReference type="RefSeq" id="XP_005706433.1">
    <property type="nucleotide sequence ID" value="XM_005706376.1"/>
</dbReference>
<dbReference type="EMBL" id="KB454504">
    <property type="protein sequence ID" value="EME29913.1"/>
    <property type="molecule type" value="Genomic_DNA"/>
</dbReference>
<dbReference type="InterPro" id="IPR000634">
    <property type="entry name" value="Ser/Thr_deHydtase_PyrdxlP-BS"/>
</dbReference>
<dbReference type="Gene3D" id="3.40.1020.10">
    <property type="entry name" value="Biosynthetic Threonine Deaminase, Domain 3"/>
    <property type="match status" value="1"/>
</dbReference>
<dbReference type="InterPro" id="IPR038110">
    <property type="entry name" value="TD_ACT-like_sf"/>
</dbReference>
<dbReference type="GO" id="GO:0004794">
    <property type="term" value="F:threonine deaminase activity"/>
    <property type="evidence" value="ECO:0007669"/>
    <property type="project" value="UniProtKB-UniRule"/>
</dbReference>
<reference evidence="15" key="1">
    <citation type="journal article" date="2013" name="Science">
        <title>Gene transfer from bacteria and archaea facilitated evolution of an extremophilic eukaryote.</title>
        <authorList>
            <person name="Schonknecht G."/>
            <person name="Chen W.H."/>
            <person name="Ternes C.M."/>
            <person name="Barbier G.G."/>
            <person name="Shrestha R.P."/>
            <person name="Stanke M."/>
            <person name="Brautigam A."/>
            <person name="Baker B.J."/>
            <person name="Banfield J.F."/>
            <person name="Garavito R.M."/>
            <person name="Carr K."/>
            <person name="Wilkerson C."/>
            <person name="Rensing S.A."/>
            <person name="Gagneul D."/>
            <person name="Dickenson N.E."/>
            <person name="Oesterhelt C."/>
            <person name="Lercher M.J."/>
            <person name="Weber A.P."/>
        </authorList>
    </citation>
    <scope>NUCLEOTIDE SEQUENCE [LARGE SCALE GENOMIC DNA]</scope>
    <source>
        <strain evidence="15">074W</strain>
    </source>
</reference>
<dbReference type="NCBIfam" id="NF006674">
    <property type="entry name" value="PRK09224.1"/>
    <property type="match status" value="1"/>
</dbReference>
<proteinExistence type="inferred from homology"/>
<dbReference type="EC" id="4.3.1.19" evidence="12"/>
<keyword evidence="9 12" id="KW-0663">Pyridoxal phosphate</keyword>
<comment type="subunit">
    <text evidence="5">Homotetramer.</text>
</comment>
<evidence type="ECO:0000256" key="11">
    <source>
        <dbReference type="ARBA" id="ARBA00023304"/>
    </source>
</evidence>
<dbReference type="InterPro" id="IPR005787">
    <property type="entry name" value="Thr_deHydtase_biosynth"/>
</dbReference>
<dbReference type="SUPFAM" id="SSF55021">
    <property type="entry name" value="ACT-like"/>
    <property type="match status" value="1"/>
</dbReference>
<comment type="similarity">
    <text evidence="4 12">Belongs to the serine/threonine dehydratase family.</text>
</comment>
<evidence type="ECO:0000256" key="5">
    <source>
        <dbReference type="ARBA" id="ARBA00011881"/>
    </source>
</evidence>
<sequence>MATDILQRSLTAHSSLGFTSTFAPRELNLLKNEQSKVINVGGCSSYVKVRRQKRPRPWLTPNWPPHCCLDRASASETVLNTELSYNWVDSRSNQQGRVQDRYLERVLVSRVYEVAIESSLTLAPSLTKRLGNNVLLKREDEQPVFSFKIRGAYNLMANAPYELLKNGVVAASAGNHAQGVALAAKRLGIMAIIVMPETTPKIKVDAVKARGGIAVLHGDNFDEAKEYAQKLVSEKGAFFVPPFDHPEVIAGQGTIGLELVRQMSGKPLHAVFVPVGGGGLIAGISSVLKRLRPEVKVIGVEPVDSDAMKQSLEVGERVILKQVGVFADGVAVKQVGEETFRLCQKYVDEIILVDTDEICAAIKDVFEDTRSILEPAGALSIAGLKSYVDRQKCSDMNLIAIASGANMNFDRLRYVSERAEIGEYREAVFAVTIPEEPGSFRKLIQVIGDCSVTEFNYRYAGPPEAHVFVGLGISDKEGAQQALKRFHDAGYKALNLSENEVAKLHLRHLVGGKANGLTDELIFRFEFPERPGALLKFLMALRPDWNICLFHYRNHGTDVGRVLVGLQVPSKERDELKDSIESLGYAAVEETDNVAYRLFLASHERL</sequence>
<dbReference type="InterPro" id="IPR001721">
    <property type="entry name" value="TD_ACT-like"/>
</dbReference>
<dbReference type="Gramene" id="EME29913">
    <property type="protein sequence ID" value="EME29913"/>
    <property type="gene ID" value="Gasu_26990"/>
</dbReference>
<name>M2Y1V0_GALSU</name>
<dbReference type="SUPFAM" id="SSF53686">
    <property type="entry name" value="Tryptophan synthase beta subunit-like PLP-dependent enzymes"/>
    <property type="match status" value="1"/>
</dbReference>
<dbReference type="GO" id="GO:0003941">
    <property type="term" value="F:L-serine ammonia-lyase activity"/>
    <property type="evidence" value="ECO:0007669"/>
    <property type="project" value="TreeGrafter"/>
</dbReference>
<dbReference type="PROSITE" id="PS51672">
    <property type="entry name" value="ACT_LIKE"/>
    <property type="match status" value="2"/>
</dbReference>
<evidence type="ECO:0000256" key="8">
    <source>
        <dbReference type="ARBA" id="ARBA00022737"/>
    </source>
</evidence>
<evidence type="ECO:0000256" key="2">
    <source>
        <dbReference type="ARBA" id="ARBA00001933"/>
    </source>
</evidence>
<dbReference type="Pfam" id="PF00585">
    <property type="entry name" value="Thr_dehydrat_C"/>
    <property type="match status" value="2"/>
</dbReference>
<evidence type="ECO:0000256" key="6">
    <source>
        <dbReference type="ARBA" id="ARBA00022605"/>
    </source>
</evidence>
<dbReference type="Gene3D" id="3.40.50.1100">
    <property type="match status" value="2"/>
</dbReference>
<keyword evidence="11 12" id="KW-0100">Branched-chain amino acid biosynthesis</keyword>
<evidence type="ECO:0000256" key="4">
    <source>
        <dbReference type="ARBA" id="ARBA00010869"/>
    </source>
</evidence>
<accession>M2Y1V0</accession>
<evidence type="ECO:0000256" key="3">
    <source>
        <dbReference type="ARBA" id="ARBA00004810"/>
    </source>
</evidence>
<dbReference type="FunFam" id="3.40.50.1100:FF:000008">
    <property type="entry name" value="L-threonine dehydratase"/>
    <property type="match status" value="1"/>
</dbReference>
<comment type="cofactor">
    <cofactor evidence="2 12">
        <name>pyridoxal 5'-phosphate</name>
        <dbReference type="ChEBI" id="CHEBI:597326"/>
    </cofactor>
</comment>
<protein>
    <recommendedName>
        <fullName evidence="12">Threonine dehydratase</fullName>
        <ecNumber evidence="12">4.3.1.19</ecNumber>
    </recommendedName>
    <alternativeName>
        <fullName evidence="12">Threonine deaminase</fullName>
    </alternativeName>
</protein>
<dbReference type="CDD" id="cd04906">
    <property type="entry name" value="ACT_ThrD-I_1"/>
    <property type="match status" value="1"/>
</dbReference>
<comment type="pathway">
    <text evidence="3 12">Amino-acid biosynthesis; L-isoleucine biosynthesis; 2-oxobutanoate from L-threonine: step 1/1.</text>
</comment>
<dbReference type="GO" id="GO:0030170">
    <property type="term" value="F:pyridoxal phosphate binding"/>
    <property type="evidence" value="ECO:0007669"/>
    <property type="project" value="InterPro"/>
</dbReference>
<dbReference type="GO" id="GO:0006565">
    <property type="term" value="P:L-serine catabolic process"/>
    <property type="evidence" value="ECO:0007669"/>
    <property type="project" value="TreeGrafter"/>
</dbReference>
<dbReference type="InterPro" id="IPR045865">
    <property type="entry name" value="ACT-like_dom_sf"/>
</dbReference>
<evidence type="ECO:0000313" key="15">
    <source>
        <dbReference type="Proteomes" id="UP000030680"/>
    </source>
</evidence>
<evidence type="ECO:0000259" key="13">
    <source>
        <dbReference type="PROSITE" id="PS51672"/>
    </source>
</evidence>
<dbReference type="GeneID" id="17088676"/>
<dbReference type="InterPro" id="IPR050147">
    <property type="entry name" value="Ser/Thr_Dehydratase"/>
</dbReference>
<feature type="domain" description="ACT-like" evidence="13">
    <location>
        <begin position="427"/>
        <end position="498"/>
    </location>
</feature>
<dbReference type="PANTHER" id="PTHR48078">
    <property type="entry name" value="THREONINE DEHYDRATASE, MITOCHONDRIAL-RELATED"/>
    <property type="match status" value="1"/>
</dbReference>
<dbReference type="InterPro" id="IPR001926">
    <property type="entry name" value="TrpB-like_PALP"/>
</dbReference>
<dbReference type="UniPathway" id="UPA00047">
    <property type="reaction ID" value="UER00054"/>
</dbReference>
<dbReference type="GO" id="GO:0009097">
    <property type="term" value="P:isoleucine biosynthetic process"/>
    <property type="evidence" value="ECO:0007669"/>
    <property type="project" value="UniProtKB-UniRule"/>
</dbReference>
<dbReference type="InterPro" id="IPR036052">
    <property type="entry name" value="TrpB-like_PALP_sf"/>
</dbReference>
<comment type="catalytic activity">
    <reaction evidence="1 12">
        <text>L-threonine = 2-oxobutanoate + NH4(+)</text>
        <dbReference type="Rhea" id="RHEA:22108"/>
        <dbReference type="ChEBI" id="CHEBI:16763"/>
        <dbReference type="ChEBI" id="CHEBI:28938"/>
        <dbReference type="ChEBI" id="CHEBI:57926"/>
        <dbReference type="EC" id="4.3.1.19"/>
    </reaction>
</comment>
<feature type="domain" description="ACT-like" evidence="13">
    <location>
        <begin position="521"/>
        <end position="592"/>
    </location>
</feature>
<dbReference type="FunFam" id="3.40.1020.10:FF:000001">
    <property type="entry name" value="L-threonine dehydratase"/>
    <property type="match status" value="1"/>
</dbReference>
<dbReference type="Pfam" id="PF00291">
    <property type="entry name" value="PALP"/>
    <property type="match status" value="1"/>
</dbReference>
<dbReference type="PANTHER" id="PTHR48078:SF11">
    <property type="entry name" value="THREONINE DEHYDRATASE, MITOCHONDRIAL"/>
    <property type="match status" value="1"/>
</dbReference>
<keyword evidence="7 12" id="KW-0412">Isoleucine biosynthesis</keyword>
<evidence type="ECO:0000256" key="1">
    <source>
        <dbReference type="ARBA" id="ARBA00001274"/>
    </source>
</evidence>
<dbReference type="CDD" id="cd04907">
    <property type="entry name" value="ACT_ThrD-I_2"/>
    <property type="match status" value="1"/>
</dbReference>
<evidence type="ECO:0000256" key="10">
    <source>
        <dbReference type="ARBA" id="ARBA00023239"/>
    </source>
</evidence>
<evidence type="ECO:0000313" key="14">
    <source>
        <dbReference type="EMBL" id="EME29913.1"/>
    </source>
</evidence>
<dbReference type="STRING" id="130081.M2Y1V0"/>
<dbReference type="KEGG" id="gsl:Gasu_26990"/>
<keyword evidence="8" id="KW-0677">Repeat</keyword>
<dbReference type="CDD" id="cd01562">
    <property type="entry name" value="Thr-dehyd"/>
    <property type="match status" value="1"/>
</dbReference>
<gene>
    <name evidence="14" type="ORF">Gasu_26990</name>
</gene>
<dbReference type="NCBIfam" id="TIGR01124">
    <property type="entry name" value="ilvA_2Cterm"/>
    <property type="match status" value="1"/>
</dbReference>
<keyword evidence="15" id="KW-1185">Reference proteome</keyword>
<keyword evidence="10 12" id="KW-0456">Lyase</keyword>
<dbReference type="Proteomes" id="UP000030680">
    <property type="component" value="Unassembled WGS sequence"/>
</dbReference>
<evidence type="ECO:0000256" key="9">
    <source>
        <dbReference type="ARBA" id="ARBA00022898"/>
    </source>
</evidence>
<keyword evidence="6 12" id="KW-0028">Amino-acid biosynthesis</keyword>
<dbReference type="AlphaFoldDB" id="M2Y1V0"/>
<dbReference type="GO" id="GO:0006567">
    <property type="term" value="P:L-threonine catabolic process"/>
    <property type="evidence" value="ECO:0007669"/>
    <property type="project" value="TreeGrafter"/>
</dbReference>
<dbReference type="OMA" id="TRFEYTK"/>
<dbReference type="PROSITE" id="PS00165">
    <property type="entry name" value="DEHYDRATASE_SER_THR"/>
    <property type="match status" value="1"/>
</dbReference>